<dbReference type="EMBL" id="PDOA01000017">
    <property type="protein sequence ID" value="PWC27235.1"/>
    <property type="molecule type" value="Genomic_DNA"/>
</dbReference>
<name>A0A2U1V005_9PROT</name>
<keyword evidence="5" id="KW-1185">Reference proteome</keyword>
<feature type="domain" description="HTH cro/C1-type" evidence="3">
    <location>
        <begin position="25"/>
        <end position="85"/>
    </location>
</feature>
<evidence type="ECO:0000256" key="1">
    <source>
        <dbReference type="SAM" id="MobiDB-lite"/>
    </source>
</evidence>
<feature type="transmembrane region" description="Helical" evidence="2">
    <location>
        <begin position="112"/>
        <end position="133"/>
    </location>
</feature>
<dbReference type="AlphaFoldDB" id="A0A2U1V005"/>
<reference evidence="5" key="1">
    <citation type="submission" date="2017-10" db="EMBL/GenBank/DDBJ databases">
        <authorList>
            <person name="Toshchakov S.V."/>
            <person name="Goeva M.A."/>
        </authorList>
    </citation>
    <scope>NUCLEOTIDE SEQUENCE [LARGE SCALE GENOMIC DNA]</scope>
    <source>
        <strain evidence="5">JR1/69-1-13</strain>
    </source>
</reference>
<evidence type="ECO:0000259" key="3">
    <source>
        <dbReference type="PROSITE" id="PS50943"/>
    </source>
</evidence>
<dbReference type="InterPro" id="IPR001387">
    <property type="entry name" value="Cro/C1-type_HTH"/>
</dbReference>
<evidence type="ECO:0000313" key="5">
    <source>
        <dbReference type="Proteomes" id="UP000245048"/>
    </source>
</evidence>
<dbReference type="GO" id="GO:0003677">
    <property type="term" value="F:DNA binding"/>
    <property type="evidence" value="ECO:0007669"/>
    <property type="project" value="InterPro"/>
</dbReference>
<feature type="region of interest" description="Disordered" evidence="1">
    <location>
        <begin position="157"/>
        <end position="267"/>
    </location>
</feature>
<dbReference type="CDD" id="cd00093">
    <property type="entry name" value="HTH_XRE"/>
    <property type="match status" value="1"/>
</dbReference>
<dbReference type="Proteomes" id="UP000245048">
    <property type="component" value="Unassembled WGS sequence"/>
</dbReference>
<organism evidence="4 5">
    <name type="scientific">Teichococcus aestuarii</name>
    <dbReference type="NCBI Taxonomy" id="568898"/>
    <lineage>
        <taxon>Bacteria</taxon>
        <taxon>Pseudomonadati</taxon>
        <taxon>Pseudomonadota</taxon>
        <taxon>Alphaproteobacteria</taxon>
        <taxon>Acetobacterales</taxon>
        <taxon>Roseomonadaceae</taxon>
        <taxon>Roseomonas</taxon>
    </lineage>
</organism>
<feature type="compositionally biased region" description="Low complexity" evidence="1">
    <location>
        <begin position="204"/>
        <end position="233"/>
    </location>
</feature>
<dbReference type="PANTHER" id="PTHR34475">
    <property type="match status" value="1"/>
</dbReference>
<comment type="caution">
    <text evidence="4">The sequence shown here is derived from an EMBL/GenBank/DDBJ whole genome shotgun (WGS) entry which is preliminary data.</text>
</comment>
<dbReference type="InterPro" id="IPR050400">
    <property type="entry name" value="Bact_Cytoskel_RodZ"/>
</dbReference>
<proteinExistence type="predicted"/>
<dbReference type="Gene3D" id="1.10.260.40">
    <property type="entry name" value="lambda repressor-like DNA-binding domains"/>
    <property type="match status" value="1"/>
</dbReference>
<feature type="compositionally biased region" description="Pro residues" evidence="1">
    <location>
        <begin position="177"/>
        <end position="203"/>
    </location>
</feature>
<dbReference type="RefSeq" id="WP_109518566.1">
    <property type="nucleotide sequence ID" value="NZ_PDOA01000017.1"/>
</dbReference>
<keyword evidence="2" id="KW-0812">Transmembrane</keyword>
<keyword evidence="2" id="KW-1133">Transmembrane helix</keyword>
<keyword evidence="2" id="KW-0472">Membrane</keyword>
<dbReference type="Pfam" id="PF13464">
    <property type="entry name" value="RodZ_C"/>
    <property type="match status" value="1"/>
</dbReference>
<dbReference type="SUPFAM" id="SSF47413">
    <property type="entry name" value="lambda repressor-like DNA-binding domains"/>
    <property type="match status" value="1"/>
</dbReference>
<dbReference type="Pfam" id="PF13413">
    <property type="entry name" value="HTH_25"/>
    <property type="match status" value="1"/>
</dbReference>
<feature type="compositionally biased region" description="Pro residues" evidence="1">
    <location>
        <begin position="241"/>
        <end position="261"/>
    </location>
</feature>
<dbReference type="InterPro" id="IPR025194">
    <property type="entry name" value="RodZ-like_C"/>
</dbReference>
<accession>A0A2U1V005</accession>
<dbReference type="PANTHER" id="PTHR34475:SF1">
    <property type="entry name" value="CYTOSKELETON PROTEIN RODZ"/>
    <property type="match status" value="1"/>
</dbReference>
<sequence length="363" mass="37537">MPYDLKRSNRSNENPAEALRVGEELREARLSLGISLEEMAERLRINRRYIAALEDGRVADLPGAAYGIGFVRSYAQAMGLDAPDLVRRFREGAGQGPRGKDLVFPEPVPERGVPTGAIILVGAVLAIGAYAGWYRWSGSGERTVDAVPALPPRLEQAAREAGSPPLPGVTQREAPAAPAPVTSPPVTVPPVSAPPAATPPTATPPGAASSGTAASSGAAPTAAGPQQAPRAVAPGGGAAPAIPPVVPPPAAPPAATPPAASPPAEAAPPANRIVLRATQESWIRVREARGNRVVFERVLRPGETYEVPQTPGLLLNTGRIEGLVAEVDGVASPAFADNIGVRRDILLDPARLREAQPGQLPTR</sequence>
<dbReference type="SMART" id="SM00530">
    <property type="entry name" value="HTH_XRE"/>
    <property type="match status" value="1"/>
</dbReference>
<dbReference type="InterPro" id="IPR010982">
    <property type="entry name" value="Lambda_DNA-bd_dom_sf"/>
</dbReference>
<evidence type="ECO:0000313" key="4">
    <source>
        <dbReference type="EMBL" id="PWC27235.1"/>
    </source>
</evidence>
<protein>
    <recommendedName>
        <fullName evidence="3">HTH cro/C1-type domain-containing protein</fullName>
    </recommendedName>
</protein>
<dbReference type="PROSITE" id="PS50943">
    <property type="entry name" value="HTH_CROC1"/>
    <property type="match status" value="1"/>
</dbReference>
<gene>
    <name evidence="4" type="ORF">CR165_19210</name>
</gene>
<evidence type="ECO:0000256" key="2">
    <source>
        <dbReference type="SAM" id="Phobius"/>
    </source>
</evidence>
<dbReference type="OrthoDB" id="9790252at2"/>